<feature type="region of interest" description="Disordered" evidence="1">
    <location>
        <begin position="15"/>
        <end position="177"/>
    </location>
</feature>
<dbReference type="EMBL" id="KN822374">
    <property type="protein sequence ID" value="KIM50586.1"/>
    <property type="molecule type" value="Genomic_DNA"/>
</dbReference>
<protein>
    <submittedName>
        <fullName evidence="2">Uncharacterized protein</fullName>
    </submittedName>
</protein>
<gene>
    <name evidence="2" type="ORF">SCLCIDRAFT_12318</name>
</gene>
<dbReference type="Proteomes" id="UP000053989">
    <property type="component" value="Unassembled WGS sequence"/>
</dbReference>
<evidence type="ECO:0000256" key="1">
    <source>
        <dbReference type="SAM" id="MobiDB-lite"/>
    </source>
</evidence>
<name>A0A0C3D3C5_9AGAM</name>
<organism evidence="2 3">
    <name type="scientific">Scleroderma citrinum Foug A</name>
    <dbReference type="NCBI Taxonomy" id="1036808"/>
    <lineage>
        <taxon>Eukaryota</taxon>
        <taxon>Fungi</taxon>
        <taxon>Dikarya</taxon>
        <taxon>Basidiomycota</taxon>
        <taxon>Agaricomycotina</taxon>
        <taxon>Agaricomycetes</taxon>
        <taxon>Agaricomycetidae</taxon>
        <taxon>Boletales</taxon>
        <taxon>Sclerodermatineae</taxon>
        <taxon>Sclerodermataceae</taxon>
        <taxon>Scleroderma</taxon>
    </lineage>
</organism>
<keyword evidence="3" id="KW-1185">Reference proteome</keyword>
<feature type="compositionally biased region" description="Acidic residues" evidence="1">
    <location>
        <begin position="29"/>
        <end position="46"/>
    </location>
</feature>
<evidence type="ECO:0000313" key="3">
    <source>
        <dbReference type="Proteomes" id="UP000053989"/>
    </source>
</evidence>
<feature type="compositionally biased region" description="Basic and acidic residues" evidence="1">
    <location>
        <begin position="95"/>
        <end position="125"/>
    </location>
</feature>
<evidence type="ECO:0000313" key="2">
    <source>
        <dbReference type="EMBL" id="KIM50586.1"/>
    </source>
</evidence>
<sequence>MLLLTNNFVFGYKVPHSQPTITYSPCGSLEDDPSDGADTQEEEIDLPENRPSSRSPSQRVHSVASPLVKITSNLIGAHPSQNEDENGNAEEDAPMDNRSDHNRDDEDGRGDGDSDNGRDGGDDGQRQQGRVQTKQPTKLRGTAFKNTSSMQPKPPVNVTRSQLLTRKPAPTSNAAGTSATQGMLSLLANVCAAMLMQIYTR</sequence>
<dbReference type="HOGENOM" id="CLU_1361130_0_0_1"/>
<feature type="compositionally biased region" description="Polar residues" evidence="1">
    <location>
        <begin position="158"/>
        <end position="177"/>
    </location>
</feature>
<accession>A0A0C3D3C5</accession>
<dbReference type="AlphaFoldDB" id="A0A0C3D3C5"/>
<dbReference type="InParanoid" id="A0A0C3D3C5"/>
<reference evidence="3" key="2">
    <citation type="submission" date="2015-01" db="EMBL/GenBank/DDBJ databases">
        <title>Evolutionary Origins and Diversification of the Mycorrhizal Mutualists.</title>
        <authorList>
            <consortium name="DOE Joint Genome Institute"/>
            <consortium name="Mycorrhizal Genomics Consortium"/>
            <person name="Kohler A."/>
            <person name="Kuo A."/>
            <person name="Nagy L.G."/>
            <person name="Floudas D."/>
            <person name="Copeland A."/>
            <person name="Barry K.W."/>
            <person name="Cichocki N."/>
            <person name="Veneault-Fourrey C."/>
            <person name="LaButti K."/>
            <person name="Lindquist E.A."/>
            <person name="Lipzen A."/>
            <person name="Lundell T."/>
            <person name="Morin E."/>
            <person name="Murat C."/>
            <person name="Riley R."/>
            <person name="Ohm R."/>
            <person name="Sun H."/>
            <person name="Tunlid A."/>
            <person name="Henrissat B."/>
            <person name="Grigoriev I.V."/>
            <person name="Hibbett D.S."/>
            <person name="Martin F."/>
        </authorList>
    </citation>
    <scope>NUCLEOTIDE SEQUENCE [LARGE SCALE GENOMIC DNA]</scope>
    <source>
        <strain evidence="3">Foug A</strain>
    </source>
</reference>
<feature type="compositionally biased region" description="Acidic residues" evidence="1">
    <location>
        <begin position="82"/>
        <end position="94"/>
    </location>
</feature>
<feature type="compositionally biased region" description="Polar residues" evidence="1">
    <location>
        <begin position="50"/>
        <end position="60"/>
    </location>
</feature>
<reference evidence="2 3" key="1">
    <citation type="submission" date="2014-04" db="EMBL/GenBank/DDBJ databases">
        <authorList>
            <consortium name="DOE Joint Genome Institute"/>
            <person name="Kuo A."/>
            <person name="Kohler A."/>
            <person name="Nagy L.G."/>
            <person name="Floudas D."/>
            <person name="Copeland A."/>
            <person name="Barry K.W."/>
            <person name="Cichocki N."/>
            <person name="Veneault-Fourrey C."/>
            <person name="LaButti K."/>
            <person name="Lindquist E.A."/>
            <person name="Lipzen A."/>
            <person name="Lundell T."/>
            <person name="Morin E."/>
            <person name="Murat C."/>
            <person name="Sun H."/>
            <person name="Tunlid A."/>
            <person name="Henrissat B."/>
            <person name="Grigoriev I.V."/>
            <person name="Hibbett D.S."/>
            <person name="Martin F."/>
            <person name="Nordberg H.P."/>
            <person name="Cantor M.N."/>
            <person name="Hua S.X."/>
        </authorList>
    </citation>
    <scope>NUCLEOTIDE SEQUENCE [LARGE SCALE GENOMIC DNA]</scope>
    <source>
        <strain evidence="2 3">Foug A</strain>
    </source>
</reference>
<proteinExistence type="predicted"/>